<dbReference type="Pfam" id="PF02123">
    <property type="entry name" value="RdRP_4"/>
    <property type="match status" value="1"/>
</dbReference>
<dbReference type="FunFam" id="3.30.160.60:FF:001049">
    <property type="entry name" value="zinc finger protein 319"/>
    <property type="match status" value="1"/>
</dbReference>
<keyword evidence="5 8" id="KW-0863">Zinc-finger</keyword>
<dbReference type="FunFam" id="3.30.160.60:FF:000624">
    <property type="entry name" value="zinc finger protein 697"/>
    <property type="match status" value="1"/>
</dbReference>
<dbReference type="GO" id="GO:0005634">
    <property type="term" value="C:nucleus"/>
    <property type="evidence" value="ECO:0007669"/>
    <property type="project" value="UniProtKB-SubCell"/>
</dbReference>
<comment type="caution">
    <text evidence="10">The sequence shown here is derived from an EMBL/GenBank/DDBJ whole genome shotgun (WGS) entry which is preliminary data.</text>
</comment>
<dbReference type="PANTHER" id="PTHR14196">
    <property type="entry name" value="ODD-SKIPPED - RELATED"/>
    <property type="match status" value="1"/>
</dbReference>
<gene>
    <name evidence="10" type="ORF">TKK_008535</name>
</gene>
<evidence type="ECO:0000256" key="7">
    <source>
        <dbReference type="ARBA" id="ARBA00023242"/>
    </source>
</evidence>
<dbReference type="InterPro" id="IPR013087">
    <property type="entry name" value="Znf_C2H2_type"/>
</dbReference>
<reference evidence="10 11" key="1">
    <citation type="journal article" date="2024" name="bioRxiv">
        <title>A reference genome for Trichogramma kaykai: A tiny desert-dwelling parasitoid wasp with competing sex-ratio distorters.</title>
        <authorList>
            <person name="Culotta J."/>
            <person name="Lindsey A.R."/>
        </authorList>
    </citation>
    <scope>NUCLEOTIDE SEQUENCE [LARGE SCALE GENOMIC DNA]</scope>
    <source>
        <strain evidence="10 11">KSX58</strain>
    </source>
</reference>
<dbReference type="InterPro" id="IPR036236">
    <property type="entry name" value="Znf_C2H2_sf"/>
</dbReference>
<dbReference type="GO" id="GO:0008270">
    <property type="term" value="F:zinc ion binding"/>
    <property type="evidence" value="ECO:0007669"/>
    <property type="project" value="UniProtKB-KW"/>
</dbReference>
<dbReference type="PANTHER" id="PTHR14196:SF12">
    <property type="entry name" value="ZINC FINGER PROTEIN 208-LIKE"/>
    <property type="match status" value="1"/>
</dbReference>
<feature type="domain" description="C2H2-type" evidence="9">
    <location>
        <begin position="1336"/>
        <end position="1363"/>
    </location>
</feature>
<dbReference type="InterPro" id="IPR050717">
    <property type="entry name" value="C2H2-ZF_Transcription_Reg"/>
</dbReference>
<dbReference type="FunFam" id="3.30.160.60:FF:000478">
    <property type="entry name" value="Zinc finger protein 133"/>
    <property type="match status" value="1"/>
</dbReference>
<protein>
    <recommendedName>
        <fullName evidence="9">C2H2-type domain-containing protein</fullName>
    </recommendedName>
</protein>
<dbReference type="SMART" id="SM00355">
    <property type="entry name" value="ZnF_C2H2"/>
    <property type="match status" value="6"/>
</dbReference>
<keyword evidence="11" id="KW-1185">Reference proteome</keyword>
<keyword evidence="3" id="KW-0677">Repeat</keyword>
<evidence type="ECO:0000256" key="3">
    <source>
        <dbReference type="ARBA" id="ARBA00022737"/>
    </source>
</evidence>
<dbReference type="Gene3D" id="3.30.160.60">
    <property type="entry name" value="Classic Zinc Finger"/>
    <property type="match status" value="5"/>
</dbReference>
<dbReference type="GO" id="GO:0071897">
    <property type="term" value="P:DNA biosynthetic process"/>
    <property type="evidence" value="ECO:0007669"/>
    <property type="project" value="UniProtKB-ARBA"/>
</dbReference>
<comment type="subcellular location">
    <subcellularLocation>
        <location evidence="1">Nucleus</location>
    </subcellularLocation>
</comment>
<keyword evidence="4" id="KW-0547">Nucleotide-binding</keyword>
<dbReference type="Pfam" id="PF00096">
    <property type="entry name" value="zf-C2H2"/>
    <property type="match status" value="2"/>
</dbReference>
<dbReference type="InterPro" id="IPR001795">
    <property type="entry name" value="RNA-dir_pol_luteovirus"/>
</dbReference>
<keyword evidence="7" id="KW-0539">Nucleus</keyword>
<dbReference type="GO" id="GO:0032502">
    <property type="term" value="P:developmental process"/>
    <property type="evidence" value="ECO:0007669"/>
    <property type="project" value="UniProtKB-ARBA"/>
</dbReference>
<dbReference type="SUPFAM" id="SSF57667">
    <property type="entry name" value="beta-beta-alpha zinc fingers"/>
    <property type="match status" value="3"/>
</dbReference>
<accession>A0ABD2WY13</accession>
<evidence type="ECO:0000256" key="8">
    <source>
        <dbReference type="PROSITE-ProRule" id="PRU00042"/>
    </source>
</evidence>
<dbReference type="GO" id="GO:0000166">
    <property type="term" value="F:nucleotide binding"/>
    <property type="evidence" value="ECO:0007669"/>
    <property type="project" value="UniProtKB-KW"/>
</dbReference>
<dbReference type="InterPro" id="IPR043502">
    <property type="entry name" value="DNA/RNA_pol_sf"/>
</dbReference>
<proteinExistence type="predicted"/>
<evidence type="ECO:0000259" key="9">
    <source>
        <dbReference type="PROSITE" id="PS50157"/>
    </source>
</evidence>
<dbReference type="PROSITE" id="PS50157">
    <property type="entry name" value="ZINC_FINGER_C2H2_2"/>
    <property type="match status" value="6"/>
</dbReference>
<dbReference type="InterPro" id="IPR043128">
    <property type="entry name" value="Rev_trsase/Diguanyl_cyclase"/>
</dbReference>
<dbReference type="Gene3D" id="3.30.70.270">
    <property type="match status" value="1"/>
</dbReference>
<dbReference type="Proteomes" id="UP001627154">
    <property type="component" value="Unassembled WGS sequence"/>
</dbReference>
<evidence type="ECO:0000313" key="10">
    <source>
        <dbReference type="EMBL" id="KAL3397790.1"/>
    </source>
</evidence>
<feature type="domain" description="C2H2-type" evidence="9">
    <location>
        <begin position="1308"/>
        <end position="1335"/>
    </location>
</feature>
<evidence type="ECO:0000256" key="2">
    <source>
        <dbReference type="ARBA" id="ARBA00022723"/>
    </source>
</evidence>
<organism evidence="10 11">
    <name type="scientific">Trichogramma kaykai</name>
    <dbReference type="NCBI Taxonomy" id="54128"/>
    <lineage>
        <taxon>Eukaryota</taxon>
        <taxon>Metazoa</taxon>
        <taxon>Ecdysozoa</taxon>
        <taxon>Arthropoda</taxon>
        <taxon>Hexapoda</taxon>
        <taxon>Insecta</taxon>
        <taxon>Pterygota</taxon>
        <taxon>Neoptera</taxon>
        <taxon>Endopterygota</taxon>
        <taxon>Hymenoptera</taxon>
        <taxon>Apocrita</taxon>
        <taxon>Proctotrupomorpha</taxon>
        <taxon>Chalcidoidea</taxon>
        <taxon>Trichogrammatidae</taxon>
        <taxon>Trichogramma</taxon>
    </lineage>
</organism>
<feature type="domain" description="C2H2-type" evidence="9">
    <location>
        <begin position="1423"/>
        <end position="1446"/>
    </location>
</feature>
<keyword evidence="6" id="KW-0862">Zinc</keyword>
<sequence>MDYSNLVHNLALFEARPGSSPQYWHDWLAYKFDLKTLVTRLRRAPLYKKVQFLHKLRQFSLSIPSYFTDDNDNFNFDEVLSSVMPDYICTYTTAADNLASGMHSHIREYTLRSDKYGINYYAVLRTLYEDQQQRNFLLAAAWEELPQADRVRLAQLALIVYTCSNKDCLSSVLSHLFLSIKFSFPWYLPNADHDNNDSRASFFAPFNYPPDIIVKCIVNRLTMTGYEDLCSSLDKVFLVSPLLKIWSIRDPRGVAFFLFNKGSVFDISLLVKASQLKQHSRGKVPFWTASIYHNDDRRKLKHLFKIFPYTSETDKRHMSTNVFAYVTSLLGNNWRDTYKQAYLDHPIPTKAAVVKRINTLLDELPLGIPQPLVLTILIILAPDVDLNAPTFRYLTKHQVLAQDPPSVFKCLGELSTCLRRCRKTPELQDVSGTEMRLFSYWQLSSGRSRHLSDVEKEIHNRTTSTYHVHTHINENVHNAWRDEGVAYPDEDDKFYKLFYDHVLYIFSQIIPKQVRGESYRDFLLRRQEWMTSGSSGGEKVLINNKRIPISKRAWAESINIDEMVADLRNSEPTEEATHSEKCENGKARSIYGTEPKHYVVSSYATHGFEERLKLVDGFEKGLAGAALCRTEMRRAKIAGDKSQHLTMLDYSDFNIQHTPKAQALLFEACAKIGAERNAPDDWIVAHKWLAASKFNMIGNFPPVPGQSGMRKRKVTQGMFSGTRSTDLINTVCNLIYFRIANDLVRDRLALQPEDLYHVHQGDDVWISNRNPVWAAALFQVMNQMGFIFGKTKQMFGPAQGEFLRVYFNDGTADGYTARAIVNLILRPIQNSISLLCQEQLSSISNSLTTLSRRGLSLCSLQALYSDLSAHWSQQRAYPGDDRPLPLPKAVMWASSMEGGMDCAPPHLSMKPDFSNINYPKLDISLPPEIEELPATMSEDWVKHLSKKIGGKYPIRADSLVRQAKFTNYISLIRDVSSLNCYKVLKDEWAEAAKAIRSRPAPQLVSIYDPDWATKMEVDTNPRLVSALAPANRDKLPPIYLAQSFNQRLHSQYGDNNKDNTLLSAVMSFITSSPFKNMNTTMTALGLNQLEALQFIMNYSQDSDHKGAASQLPTVPIALIPTYTRSRLTRVCSPAQMSKFFMIHEIRRYDAALHSLNFVNCNTNSQSTFNMDVSISEEMKPCPVFQVDGTMDFDPNELANIDESFDNDEEPVDLVRDIVNMDIPDSEDTESTITDQSLEMASNCNDKPSTSNTQHVDKDDPRSKLHYVKYLNREGKTFKVWECGICSKEFRHQYTLMRHLPTHTDERNFKCDACGKAFRQLSTLSQHKAIHSDARPYVCEYCSKTFNRVSTLISHRKTHSEQKPHKCYICNKGFHQKGNLRNHIFTHTNERPYKCDICNKGFNQMSNLVCHKAKAHAHSEKMQYSCNICSQEFSRRFSLRAHEEFEHGIKYRHSNSTTSIKDPKSTESTKNLYEVSSAEDDRFNSHSDSLDKELPMTEFMENILIDRIETKAMEAALLQEQTAFALFKPAKGIPVLVKVSPSGSMNHLLTPATADDLKMSGKMDESTQFVDHGQKSVQIKVPVVATVTEKVNDDGRTTFIIEPPGPDQEQVYSIQNLREKQSCSGRCNHRIFVHLFPFPLPLDNLITPIGSVSEYPLHTEEDFSLLEELISNEQAAEKVTRAPPVDQATDGELLEFAANEGIQFVRATEDGHYEVMTDGEARDLMTQNSHDFEILGTERTGFVDAVVEANQNIKNVHEQPLIQPEIIIPDQADIMVLDPNNDQKALTLGDIEILEDKDLKQLLGTKYSQEQFATNSNPLALLSQVKLNEILAMKPIDENSNNSFVDENMNSIIVPNEMSSILNDPNELIAIAPTAIHNKNFQLLEQPLVNSAMLQPSVSDIFDKPILRATEYPVIPECNSRMKMFDVEHDSEAMGLPVHESNGKILPNIYDGVADHCLQESSVNCQAENSLFMERNSMCKVDNYQPQVRDYTMVNPYGQFLQHSMYEPNYSLPCSFETLPYNMPVNDIDSINKKMQYFDKTYEEQFFPVNGFENHNNNEQNLSQVFMKGSFEHDGIEMNVMSNIENYYDDGQDRGSIDPEIFLQKYGLCGMTSDYVCFDNRLPDKELLPTPHSFEKYHHDEFMTSEIPELDC</sequence>
<dbReference type="PROSITE" id="PS00028">
    <property type="entry name" value="ZINC_FINGER_C2H2_1"/>
    <property type="match status" value="6"/>
</dbReference>
<keyword evidence="2" id="KW-0479">Metal-binding</keyword>
<evidence type="ECO:0000256" key="1">
    <source>
        <dbReference type="ARBA" id="ARBA00004123"/>
    </source>
</evidence>
<evidence type="ECO:0000256" key="5">
    <source>
        <dbReference type="ARBA" id="ARBA00022771"/>
    </source>
</evidence>
<dbReference type="SUPFAM" id="SSF56672">
    <property type="entry name" value="DNA/RNA polymerases"/>
    <property type="match status" value="1"/>
</dbReference>
<feature type="domain" description="C2H2-type" evidence="9">
    <location>
        <begin position="1280"/>
        <end position="1307"/>
    </location>
</feature>
<evidence type="ECO:0000313" key="11">
    <source>
        <dbReference type="Proteomes" id="UP001627154"/>
    </source>
</evidence>
<name>A0ABD2WY13_9HYME</name>
<feature type="domain" description="C2H2-type" evidence="9">
    <location>
        <begin position="1392"/>
        <end position="1420"/>
    </location>
</feature>
<dbReference type="EMBL" id="JBJJXI010000061">
    <property type="protein sequence ID" value="KAL3397790.1"/>
    <property type="molecule type" value="Genomic_DNA"/>
</dbReference>
<feature type="domain" description="C2H2-type" evidence="9">
    <location>
        <begin position="1364"/>
        <end position="1391"/>
    </location>
</feature>
<evidence type="ECO:0000256" key="4">
    <source>
        <dbReference type="ARBA" id="ARBA00022741"/>
    </source>
</evidence>
<dbReference type="FunFam" id="3.30.160.60:FF:000870">
    <property type="entry name" value="zinc finger protein 197 isoform X1"/>
    <property type="match status" value="1"/>
</dbReference>
<evidence type="ECO:0000256" key="6">
    <source>
        <dbReference type="ARBA" id="ARBA00022833"/>
    </source>
</evidence>